<keyword evidence="4 6" id="KW-1133">Transmembrane helix</keyword>
<dbReference type="InterPro" id="IPR011577">
    <property type="entry name" value="Cyt_b561_bac/Ni-Hgenase"/>
</dbReference>
<feature type="transmembrane region" description="Helical" evidence="6">
    <location>
        <begin position="106"/>
        <end position="129"/>
    </location>
</feature>
<organism evidence="8 9">
    <name type="scientific">Tistrella mobilis</name>
    <dbReference type="NCBI Taxonomy" id="171437"/>
    <lineage>
        <taxon>Bacteria</taxon>
        <taxon>Pseudomonadati</taxon>
        <taxon>Pseudomonadota</taxon>
        <taxon>Alphaproteobacteria</taxon>
        <taxon>Geminicoccales</taxon>
        <taxon>Geminicoccaceae</taxon>
        <taxon>Tistrella</taxon>
    </lineage>
</organism>
<dbReference type="Gene3D" id="1.20.950.20">
    <property type="entry name" value="Transmembrane di-heme cytochromes, Chain C"/>
    <property type="match status" value="1"/>
</dbReference>
<name>A0A162K0C9_9PROT</name>
<evidence type="ECO:0000256" key="2">
    <source>
        <dbReference type="ARBA" id="ARBA00022475"/>
    </source>
</evidence>
<dbReference type="PANTHER" id="PTHR30485:SF2">
    <property type="entry name" value="BLL0597 PROTEIN"/>
    <property type="match status" value="1"/>
</dbReference>
<gene>
    <name evidence="8" type="ORF">AUP44_13890</name>
</gene>
<reference evidence="8 9" key="1">
    <citation type="submission" date="2015-12" db="EMBL/GenBank/DDBJ databases">
        <title>Genome sequence of Tistrella mobilis MCCC 1A02139.</title>
        <authorList>
            <person name="Lu L."/>
            <person name="Lai Q."/>
            <person name="Shao Z."/>
            <person name="Qian P."/>
        </authorList>
    </citation>
    <scope>NUCLEOTIDE SEQUENCE [LARGE SCALE GENOMIC DNA]</scope>
    <source>
        <strain evidence="8 9">MCCC 1A02139</strain>
    </source>
</reference>
<keyword evidence="5 6" id="KW-0472">Membrane</keyword>
<evidence type="ECO:0000256" key="3">
    <source>
        <dbReference type="ARBA" id="ARBA00022692"/>
    </source>
</evidence>
<feature type="transmembrane region" description="Helical" evidence="6">
    <location>
        <begin position="149"/>
        <end position="177"/>
    </location>
</feature>
<dbReference type="InterPro" id="IPR016174">
    <property type="entry name" value="Di-haem_cyt_TM"/>
</dbReference>
<dbReference type="AlphaFoldDB" id="A0A162K0C9"/>
<dbReference type="InterPro" id="IPR051542">
    <property type="entry name" value="Hydrogenase_cytochrome"/>
</dbReference>
<keyword evidence="2" id="KW-1003">Cell membrane</keyword>
<evidence type="ECO:0000313" key="9">
    <source>
        <dbReference type="Proteomes" id="UP000075787"/>
    </source>
</evidence>
<evidence type="ECO:0000256" key="4">
    <source>
        <dbReference type="ARBA" id="ARBA00022989"/>
    </source>
</evidence>
<dbReference type="GeneID" id="97240229"/>
<sequence>MAAGTEAATRPGGPGVRVWDPVVRAFHWVTVVGCVLDLGLLEEGEAPHRLVGYVLAAVLAIRILWGFVGTRHARFADFIPAPRRLAGYLRDLLAGRARDYVGHNPAGAVMMLALMALLAVVTVTGIMTTTDTFWGIEWVEGLHEAAAEAIIPLALVHAAVAILESLFGRVNLVAAMVTGRKRWRR</sequence>
<dbReference type="OrthoDB" id="196472at2"/>
<dbReference type="Proteomes" id="UP000075787">
    <property type="component" value="Unassembled WGS sequence"/>
</dbReference>
<evidence type="ECO:0000256" key="5">
    <source>
        <dbReference type="ARBA" id="ARBA00023136"/>
    </source>
</evidence>
<evidence type="ECO:0000256" key="1">
    <source>
        <dbReference type="ARBA" id="ARBA00004651"/>
    </source>
</evidence>
<comment type="subcellular location">
    <subcellularLocation>
        <location evidence="1">Cell membrane</location>
        <topology evidence="1">Multi-pass membrane protein</topology>
    </subcellularLocation>
</comment>
<evidence type="ECO:0000256" key="6">
    <source>
        <dbReference type="SAM" id="Phobius"/>
    </source>
</evidence>
<accession>A0A162K0C9</accession>
<dbReference type="PANTHER" id="PTHR30485">
    <property type="entry name" value="NI/FE-HYDROGENASE 1 B-TYPE CYTOCHROME SUBUNIT"/>
    <property type="match status" value="1"/>
</dbReference>
<dbReference type="GO" id="GO:0009055">
    <property type="term" value="F:electron transfer activity"/>
    <property type="evidence" value="ECO:0007669"/>
    <property type="project" value="InterPro"/>
</dbReference>
<dbReference type="EMBL" id="LPZR01000203">
    <property type="protein sequence ID" value="KYO50228.1"/>
    <property type="molecule type" value="Genomic_DNA"/>
</dbReference>
<dbReference type="RefSeq" id="WP_062768600.1">
    <property type="nucleotide sequence ID" value="NZ_CP121045.1"/>
</dbReference>
<feature type="transmembrane region" description="Helical" evidence="6">
    <location>
        <begin position="50"/>
        <end position="68"/>
    </location>
</feature>
<dbReference type="GO" id="GO:0022904">
    <property type="term" value="P:respiratory electron transport chain"/>
    <property type="evidence" value="ECO:0007669"/>
    <property type="project" value="InterPro"/>
</dbReference>
<comment type="caution">
    <text evidence="8">The sequence shown here is derived from an EMBL/GenBank/DDBJ whole genome shotgun (WGS) entry which is preliminary data.</text>
</comment>
<proteinExistence type="predicted"/>
<dbReference type="Pfam" id="PF01292">
    <property type="entry name" value="Ni_hydr_CYTB"/>
    <property type="match status" value="1"/>
</dbReference>
<protein>
    <submittedName>
        <fullName evidence="8">Cytochrome B</fullName>
    </submittedName>
</protein>
<dbReference type="GO" id="GO:0020037">
    <property type="term" value="F:heme binding"/>
    <property type="evidence" value="ECO:0007669"/>
    <property type="project" value="TreeGrafter"/>
</dbReference>
<evidence type="ECO:0000313" key="8">
    <source>
        <dbReference type="EMBL" id="KYO50228.1"/>
    </source>
</evidence>
<evidence type="ECO:0000259" key="7">
    <source>
        <dbReference type="Pfam" id="PF01292"/>
    </source>
</evidence>
<keyword evidence="3 6" id="KW-0812">Transmembrane</keyword>
<feature type="domain" description="Cytochrome b561 bacterial/Ni-hydrogenase" evidence="7">
    <location>
        <begin position="18"/>
        <end position="179"/>
    </location>
</feature>
<dbReference type="SUPFAM" id="SSF81342">
    <property type="entry name" value="Transmembrane di-heme cytochromes"/>
    <property type="match status" value="1"/>
</dbReference>
<dbReference type="GO" id="GO:0005886">
    <property type="term" value="C:plasma membrane"/>
    <property type="evidence" value="ECO:0007669"/>
    <property type="project" value="UniProtKB-SubCell"/>
</dbReference>